<dbReference type="SUPFAM" id="SSF52799">
    <property type="entry name" value="(Phosphotyrosine protein) phosphatases II"/>
    <property type="match status" value="1"/>
</dbReference>
<gene>
    <name evidence="1" type="ORF">EDF64_110143</name>
</gene>
<dbReference type="Gene3D" id="3.90.190.10">
    <property type="entry name" value="Protein tyrosine phosphatase superfamily"/>
    <property type="match status" value="1"/>
</dbReference>
<proteinExistence type="predicted"/>
<reference evidence="1 2" key="1">
    <citation type="submission" date="2019-03" db="EMBL/GenBank/DDBJ databases">
        <title>Genomic analyses of the natural microbiome of Caenorhabditis elegans.</title>
        <authorList>
            <person name="Samuel B."/>
        </authorList>
    </citation>
    <scope>NUCLEOTIDE SEQUENCE [LARGE SCALE GENOMIC DNA]</scope>
    <source>
        <strain evidence="1 2">JUb65</strain>
    </source>
</reference>
<dbReference type="InterPro" id="IPR029021">
    <property type="entry name" value="Prot-tyrosine_phosphatase-like"/>
</dbReference>
<evidence type="ECO:0000313" key="2">
    <source>
        <dbReference type="Proteomes" id="UP000295764"/>
    </source>
</evidence>
<dbReference type="Proteomes" id="UP000295764">
    <property type="component" value="Unassembled WGS sequence"/>
</dbReference>
<protein>
    <submittedName>
        <fullName evidence="1">Protein-tyrosine phosphatase</fullName>
    </submittedName>
</protein>
<dbReference type="RefSeq" id="WP_133520608.1">
    <property type="nucleotide sequence ID" value="NZ_SNVW01000010.1"/>
</dbReference>
<comment type="caution">
    <text evidence="1">The sequence shown here is derived from an EMBL/GenBank/DDBJ whole genome shotgun (WGS) entry which is preliminary data.</text>
</comment>
<evidence type="ECO:0000313" key="1">
    <source>
        <dbReference type="EMBL" id="TDN42882.1"/>
    </source>
</evidence>
<name>A0A4V3BKH6_9MICO</name>
<dbReference type="Pfam" id="PF13350">
    <property type="entry name" value="Y_phosphatase3"/>
    <property type="match status" value="1"/>
</dbReference>
<dbReference type="InterPro" id="IPR026893">
    <property type="entry name" value="Tyr/Ser_Pase_IphP-type"/>
</dbReference>
<organism evidence="1 2">
    <name type="scientific">Curtobacterium flaccumfaciens</name>
    <dbReference type="NCBI Taxonomy" id="2035"/>
    <lineage>
        <taxon>Bacteria</taxon>
        <taxon>Bacillati</taxon>
        <taxon>Actinomycetota</taxon>
        <taxon>Actinomycetes</taxon>
        <taxon>Micrococcales</taxon>
        <taxon>Microbacteriaceae</taxon>
        <taxon>Curtobacterium</taxon>
    </lineage>
</organism>
<sequence>MTSTTSILTNLRPVGGTALQADHPRTVYRANTEPVGPDAYPPGLAAVIDLRRVDETAAVPHPLAASPGYRGVPMFDPSSGLESAAEAITLEDQYIDWLDRHRTGIAEALRAVAATDGDVLVCCSAGKDRTGIVSALLARHWAADIDAIGEDYAMSAERLVDRFARERAASADPEATAIAQRCVPEIMTTVIDHVERRWGSVDAYLRAIGLQDDEIARL</sequence>
<dbReference type="OrthoDB" id="1188001at2"/>
<accession>A0A4V3BKH6</accession>
<dbReference type="GO" id="GO:0004721">
    <property type="term" value="F:phosphoprotein phosphatase activity"/>
    <property type="evidence" value="ECO:0007669"/>
    <property type="project" value="InterPro"/>
</dbReference>
<dbReference type="AlphaFoldDB" id="A0A4V3BKH6"/>
<dbReference type="EMBL" id="SNVW01000010">
    <property type="protein sequence ID" value="TDN42882.1"/>
    <property type="molecule type" value="Genomic_DNA"/>
</dbReference>